<evidence type="ECO:0000256" key="10">
    <source>
        <dbReference type="SAM" id="Phobius"/>
    </source>
</evidence>
<dbReference type="STRING" id="1210063.GCA_001612665_06432"/>
<evidence type="ECO:0000256" key="5">
    <source>
        <dbReference type="ARBA" id="ARBA00022692"/>
    </source>
</evidence>
<protein>
    <submittedName>
        <fullName evidence="11">Small multidrug resistance pump</fullName>
    </submittedName>
</protein>
<dbReference type="Proteomes" id="UP000294856">
    <property type="component" value="Unassembled WGS sequence"/>
</dbReference>
<dbReference type="OrthoDB" id="3175079at2"/>
<feature type="transmembrane region" description="Helical" evidence="10">
    <location>
        <begin position="59"/>
        <end position="80"/>
    </location>
</feature>
<dbReference type="SUPFAM" id="SSF103481">
    <property type="entry name" value="Multidrug resistance efflux transporter EmrE"/>
    <property type="match status" value="1"/>
</dbReference>
<dbReference type="GO" id="GO:0005886">
    <property type="term" value="C:plasma membrane"/>
    <property type="evidence" value="ECO:0007669"/>
    <property type="project" value="UniProtKB-SubCell"/>
</dbReference>
<evidence type="ECO:0000256" key="2">
    <source>
        <dbReference type="ARBA" id="ARBA00007822"/>
    </source>
</evidence>
<feature type="transmembrane region" description="Helical" evidence="10">
    <location>
        <begin position="32"/>
        <end position="52"/>
    </location>
</feature>
<dbReference type="RefSeq" id="WP_067460110.1">
    <property type="nucleotide sequence ID" value="NZ_SMFR01000012.1"/>
</dbReference>
<accession>A0A4R1F5Y6</accession>
<dbReference type="Gene3D" id="1.10.3730.20">
    <property type="match status" value="1"/>
</dbReference>
<evidence type="ECO:0000256" key="1">
    <source>
        <dbReference type="ARBA" id="ARBA00004651"/>
    </source>
</evidence>
<keyword evidence="3" id="KW-0813">Transport</keyword>
<evidence type="ECO:0000256" key="7">
    <source>
        <dbReference type="ARBA" id="ARBA00023136"/>
    </source>
</evidence>
<comment type="caution">
    <text evidence="11">The sequence shown here is derived from an EMBL/GenBank/DDBJ whole genome shotgun (WGS) entry which is preliminary data.</text>
</comment>
<evidence type="ECO:0000313" key="12">
    <source>
        <dbReference type="Proteomes" id="UP000294856"/>
    </source>
</evidence>
<evidence type="ECO:0000256" key="9">
    <source>
        <dbReference type="RuleBase" id="RU003942"/>
    </source>
</evidence>
<dbReference type="Pfam" id="PF00893">
    <property type="entry name" value="Multi_Drug_Res"/>
    <property type="match status" value="1"/>
</dbReference>
<proteinExistence type="inferred from homology"/>
<dbReference type="GO" id="GO:0046677">
    <property type="term" value="P:response to antibiotic"/>
    <property type="evidence" value="ECO:0007669"/>
    <property type="project" value="UniProtKB-KW"/>
</dbReference>
<dbReference type="InterPro" id="IPR045324">
    <property type="entry name" value="Small_multidrug_res"/>
</dbReference>
<dbReference type="AlphaFoldDB" id="A0A4R1F5Y6"/>
<keyword evidence="7 10" id="KW-0472">Membrane</keyword>
<keyword evidence="5 9" id="KW-0812">Transmembrane</keyword>
<dbReference type="PANTHER" id="PTHR30561:SF1">
    <property type="entry name" value="MULTIDRUG TRANSPORTER EMRE"/>
    <property type="match status" value="1"/>
</dbReference>
<evidence type="ECO:0000313" key="11">
    <source>
        <dbReference type="EMBL" id="TCJ89393.1"/>
    </source>
</evidence>
<dbReference type="GO" id="GO:0022857">
    <property type="term" value="F:transmembrane transporter activity"/>
    <property type="evidence" value="ECO:0007669"/>
    <property type="project" value="InterPro"/>
</dbReference>
<keyword evidence="4" id="KW-1003">Cell membrane</keyword>
<dbReference type="InterPro" id="IPR000390">
    <property type="entry name" value="Small_drug/metabolite_transptr"/>
</dbReference>
<dbReference type="PANTHER" id="PTHR30561">
    <property type="entry name" value="SMR FAMILY PROTON-DEPENDENT DRUG EFFLUX TRANSPORTER SUGE"/>
    <property type="match status" value="1"/>
</dbReference>
<reference evidence="11 12" key="1">
    <citation type="submission" date="2019-03" db="EMBL/GenBank/DDBJ databases">
        <title>Genomic Encyclopedia of Type Strains, Phase IV (KMG-IV): sequencing the most valuable type-strain genomes for metagenomic binning, comparative biology and taxonomic classification.</title>
        <authorList>
            <person name="Goeker M."/>
        </authorList>
    </citation>
    <scope>NUCLEOTIDE SEQUENCE [LARGE SCALE GENOMIC DNA]</scope>
    <source>
        <strain evidence="11 12">DSM 44684</strain>
    </source>
</reference>
<organism evidence="11 12">
    <name type="scientific">Nocardia alba</name>
    <dbReference type="NCBI Taxonomy" id="225051"/>
    <lineage>
        <taxon>Bacteria</taxon>
        <taxon>Bacillati</taxon>
        <taxon>Actinomycetota</taxon>
        <taxon>Actinomycetes</taxon>
        <taxon>Mycobacteriales</taxon>
        <taxon>Nocardiaceae</taxon>
        <taxon>Nocardia</taxon>
    </lineage>
</organism>
<dbReference type="EMBL" id="SMFR01000012">
    <property type="protein sequence ID" value="TCJ89393.1"/>
    <property type="molecule type" value="Genomic_DNA"/>
</dbReference>
<sequence>MSWILPIGAILSEVAATLALRMASQPGARKAWFAAVGVGYLTAFTFLALTLAHGMTIGVAYGIWAASGVALTAIAARLLFGEPLNRVMTAGIVLIIGGVLMIELGAAH</sequence>
<dbReference type="InterPro" id="IPR037185">
    <property type="entry name" value="EmrE-like"/>
</dbReference>
<evidence type="ECO:0000256" key="8">
    <source>
        <dbReference type="ARBA" id="ARBA00023251"/>
    </source>
</evidence>
<name>A0A4R1F5Y6_9NOCA</name>
<keyword evidence="8" id="KW-0046">Antibiotic resistance</keyword>
<evidence type="ECO:0000256" key="4">
    <source>
        <dbReference type="ARBA" id="ARBA00022475"/>
    </source>
</evidence>
<gene>
    <name evidence="11" type="ORF">DFR71_6603</name>
</gene>
<keyword evidence="6 10" id="KW-1133">Transmembrane helix</keyword>
<feature type="transmembrane region" description="Helical" evidence="10">
    <location>
        <begin position="86"/>
        <end position="106"/>
    </location>
</feature>
<evidence type="ECO:0000256" key="3">
    <source>
        <dbReference type="ARBA" id="ARBA00022448"/>
    </source>
</evidence>
<keyword evidence="12" id="KW-1185">Reference proteome</keyword>
<comment type="similarity">
    <text evidence="2">Belongs to the drug/metabolite transporter (DMT) superfamily. Small multidrug resistance (SMR) (TC 2.A.7.1) family. Mmr subfamily.</text>
</comment>
<evidence type="ECO:0000256" key="6">
    <source>
        <dbReference type="ARBA" id="ARBA00022989"/>
    </source>
</evidence>
<comment type="subcellular location">
    <subcellularLocation>
        <location evidence="1 9">Cell membrane</location>
        <topology evidence="1 9">Multi-pass membrane protein</topology>
    </subcellularLocation>
</comment>